<feature type="region of interest" description="Disordered" evidence="1">
    <location>
        <begin position="41"/>
        <end position="241"/>
    </location>
</feature>
<evidence type="ECO:0000313" key="2">
    <source>
        <dbReference type="EMBL" id="TGO56592.1"/>
    </source>
</evidence>
<dbReference type="Proteomes" id="UP000297229">
    <property type="component" value="Unassembled WGS sequence"/>
</dbReference>
<organism evidence="2 3">
    <name type="scientific">Botrytis elliptica</name>
    <dbReference type="NCBI Taxonomy" id="278938"/>
    <lineage>
        <taxon>Eukaryota</taxon>
        <taxon>Fungi</taxon>
        <taxon>Dikarya</taxon>
        <taxon>Ascomycota</taxon>
        <taxon>Pezizomycotina</taxon>
        <taxon>Leotiomycetes</taxon>
        <taxon>Helotiales</taxon>
        <taxon>Sclerotiniaceae</taxon>
        <taxon>Botrytis</taxon>
    </lineage>
</organism>
<evidence type="ECO:0000256" key="1">
    <source>
        <dbReference type="SAM" id="MobiDB-lite"/>
    </source>
</evidence>
<gene>
    <name evidence="2" type="ORF">BELL_1390g00010</name>
</gene>
<feature type="compositionally biased region" description="Basic and acidic residues" evidence="1">
    <location>
        <begin position="96"/>
        <end position="113"/>
    </location>
</feature>
<feature type="compositionally biased region" description="Polar residues" evidence="1">
    <location>
        <begin position="131"/>
        <end position="146"/>
    </location>
</feature>
<keyword evidence="3" id="KW-1185">Reference proteome</keyword>
<evidence type="ECO:0000313" key="3">
    <source>
        <dbReference type="Proteomes" id="UP000297229"/>
    </source>
</evidence>
<dbReference type="AlphaFoldDB" id="A0A4Z1IAK8"/>
<proteinExistence type="predicted"/>
<protein>
    <submittedName>
        <fullName evidence="2">Uncharacterized protein</fullName>
    </submittedName>
</protein>
<sequence>MNGLTILSAGISMTQEVNTFQPFTYHAANLLASNLGKNVATRKQKRSVQPDIPLRNVSESKRKKTSASNEEANEDERDGSKSAFSGTSRETSPEEDGTKIEHARKTEIQRKVVESPMPESGWERDTLGDIKSNSYSLPNPGRTLSSPELMVSSPRFEVSPTRGRPTPVDRGDCDDNSNPNHGQPNAPRYQEENEHNSSRGSPAPMSTASDQIPNFDEPGLPNDEEEFTLSSDNNAGDNNEPSSLVPFEIGIYPIVHYQTERQVFVQLAEKLWSIEQELLDQLYRMGPAITSKNVELLALETKLMKSKEKGSALIDGIDSSLDRRRRLEKSDWDGIFEEIHDSVTLIGDIKEDFRVMQEEKRKIEKRFGGFDMSMTATMEEVENIEFL</sequence>
<comment type="caution">
    <text evidence="2">The sequence shown here is derived from an EMBL/GenBank/DDBJ whole genome shotgun (WGS) entry which is preliminary data.</text>
</comment>
<feature type="compositionally biased region" description="Polar residues" evidence="1">
    <location>
        <begin position="198"/>
        <end position="212"/>
    </location>
</feature>
<feature type="compositionally biased region" description="Polar residues" evidence="1">
    <location>
        <begin position="228"/>
        <end position="241"/>
    </location>
</feature>
<dbReference type="EMBL" id="PQXM01001388">
    <property type="protein sequence ID" value="TGO56592.1"/>
    <property type="molecule type" value="Genomic_DNA"/>
</dbReference>
<name>A0A4Z1IAK8_9HELO</name>
<reference evidence="2 3" key="1">
    <citation type="submission" date="2017-12" db="EMBL/GenBank/DDBJ databases">
        <title>Comparative genomics of Botrytis spp.</title>
        <authorList>
            <person name="Valero-Jimenez C.A."/>
            <person name="Tapia P."/>
            <person name="Veloso J."/>
            <person name="Silva-Moreno E."/>
            <person name="Staats M."/>
            <person name="Valdes J.H."/>
            <person name="Van Kan J.A.L."/>
        </authorList>
    </citation>
    <scope>NUCLEOTIDE SEQUENCE [LARGE SCALE GENOMIC DNA]</scope>
    <source>
        <strain evidence="2 3">Be9601</strain>
    </source>
</reference>
<accession>A0A4Z1IAK8</accession>